<evidence type="ECO:0000256" key="2">
    <source>
        <dbReference type="SAM" id="Phobius"/>
    </source>
</evidence>
<dbReference type="EMBL" id="FJ591094">
    <property type="protein sequence ID" value="ACL81408.1"/>
    <property type="molecule type" value="Genomic_DNA"/>
</dbReference>
<reference evidence="3 4" key="1">
    <citation type="journal article" date="2009" name="Environ. Microbiol.">
        <title>Genome sequences of two novel phages infecting marine roseobacters.</title>
        <authorList>
            <person name="Zhao Y."/>
            <person name="Wang K."/>
            <person name="Jiao N."/>
            <person name="Chen F."/>
        </authorList>
    </citation>
    <scope>NUCLEOTIDE SEQUENCE</scope>
    <source>
        <strain evidence="3">EE36P1</strain>
    </source>
</reference>
<accession>C4NTE2</accession>
<proteinExistence type="predicted"/>
<protein>
    <submittedName>
        <fullName evidence="3">N4 gp52-like protein</fullName>
    </submittedName>
</protein>
<evidence type="ECO:0000256" key="1">
    <source>
        <dbReference type="SAM" id="MobiDB-lite"/>
    </source>
</evidence>
<feature type="region of interest" description="Disordered" evidence="1">
    <location>
        <begin position="132"/>
        <end position="152"/>
    </location>
</feature>
<keyword evidence="4" id="KW-1185">Reference proteome</keyword>
<keyword evidence="2" id="KW-1133">Transmembrane helix</keyword>
<sequence>MTALSWGNTLGDATVNGSQMSAMGSGALDYSIGTPTGGTGTGVSSVTVQSPTVPGTTGVGAQQGSGPGFWSKDGGAGLVLGGVQVLGNLWYIYQAHKMAKEQMSFAREQWDTNLANQTQTYNTALEDRIRSRHFTEGKGSGETDAYLSEHSL</sequence>
<keyword evidence="2" id="KW-0472">Membrane</keyword>
<name>C4NTE2_9CAUD</name>
<keyword evidence="2" id="KW-0812">Transmembrane</keyword>
<evidence type="ECO:0000313" key="4">
    <source>
        <dbReference type="Proteomes" id="UP000002342"/>
    </source>
</evidence>
<feature type="transmembrane region" description="Helical" evidence="2">
    <location>
        <begin position="75"/>
        <end position="93"/>
    </location>
</feature>
<feature type="compositionally biased region" description="Basic and acidic residues" evidence="1">
    <location>
        <begin position="132"/>
        <end position="141"/>
    </location>
</feature>
<dbReference type="GeneID" id="7874795"/>
<dbReference type="OrthoDB" id="12943at10239"/>
<evidence type="ECO:0000313" key="3">
    <source>
        <dbReference type="EMBL" id="ACL81408.1"/>
    </source>
</evidence>
<dbReference type="KEGG" id="vg:7874795"/>
<dbReference type="Proteomes" id="UP000002342">
    <property type="component" value="Segment"/>
</dbReference>
<dbReference type="RefSeq" id="YP_002898990.1">
    <property type="nucleotide sequence ID" value="NC_012696.1"/>
</dbReference>
<organism evidence="3 4">
    <name type="scientific">Sulfitobacter phage EE36phi1</name>
    <dbReference type="NCBI Taxonomy" id="490913"/>
    <lineage>
        <taxon>Viruses</taxon>
        <taxon>Duplodnaviria</taxon>
        <taxon>Heunggongvirae</taxon>
        <taxon>Uroviricota</taxon>
        <taxon>Caudoviricetes</taxon>
        <taxon>Schitoviridae</taxon>
        <taxon>Rhodovirinae</taxon>
        <taxon>Aorunvirus</taxon>
        <taxon>Aorunvirus EE36phi1</taxon>
    </lineage>
</organism>